<accession>A0ABS7H129</accession>
<reference evidence="2 3" key="1">
    <citation type="journal article" date="2021" name="MBio">
        <title>Poor Competitiveness of Bradyrhizobium in Pigeon Pea Root Colonization in Indian Soils.</title>
        <authorList>
            <person name="Chalasani D."/>
            <person name="Basu A."/>
            <person name="Pullabhotla S.V.S.R.N."/>
            <person name="Jorrin B."/>
            <person name="Neal A.L."/>
            <person name="Poole P.S."/>
            <person name="Podile A.R."/>
            <person name="Tkacz A."/>
        </authorList>
    </citation>
    <scope>NUCLEOTIDE SEQUENCE [LARGE SCALE GENOMIC DNA]</scope>
    <source>
        <strain evidence="2 3">HU56</strain>
    </source>
</reference>
<evidence type="ECO:0000313" key="2">
    <source>
        <dbReference type="EMBL" id="MBW9055889.1"/>
    </source>
</evidence>
<dbReference type="PANTHER" id="PTHR43685">
    <property type="entry name" value="GLYCOSYLTRANSFERASE"/>
    <property type="match status" value="1"/>
</dbReference>
<dbReference type="EMBL" id="JAEUAK010000013">
    <property type="protein sequence ID" value="MBW9055889.1"/>
    <property type="molecule type" value="Genomic_DNA"/>
</dbReference>
<dbReference type="InterPro" id="IPR001173">
    <property type="entry name" value="Glyco_trans_2-like"/>
</dbReference>
<dbReference type="PANTHER" id="PTHR43685:SF2">
    <property type="entry name" value="GLYCOSYLTRANSFERASE 2-LIKE DOMAIN-CONTAINING PROTEIN"/>
    <property type="match status" value="1"/>
</dbReference>
<dbReference type="RefSeq" id="WP_220337331.1">
    <property type="nucleotide sequence ID" value="NZ_JAEUAK010000013.1"/>
</dbReference>
<dbReference type="CDD" id="cd00761">
    <property type="entry name" value="Glyco_tranf_GTA_type"/>
    <property type="match status" value="1"/>
</dbReference>
<dbReference type="SUPFAM" id="SSF53448">
    <property type="entry name" value="Nucleotide-diphospho-sugar transferases"/>
    <property type="match status" value="1"/>
</dbReference>
<dbReference type="Proteomes" id="UP000717752">
    <property type="component" value="Unassembled WGS sequence"/>
</dbReference>
<evidence type="ECO:0000259" key="1">
    <source>
        <dbReference type="Pfam" id="PF00535"/>
    </source>
</evidence>
<feature type="domain" description="Glycosyltransferase 2-like" evidence="1">
    <location>
        <begin position="10"/>
        <end position="140"/>
    </location>
</feature>
<proteinExistence type="predicted"/>
<keyword evidence="3" id="KW-1185">Reference proteome</keyword>
<organism evidence="2 3">
    <name type="scientific">Rhizobium mesosinicum</name>
    <dbReference type="NCBI Taxonomy" id="335017"/>
    <lineage>
        <taxon>Bacteria</taxon>
        <taxon>Pseudomonadati</taxon>
        <taxon>Pseudomonadota</taxon>
        <taxon>Alphaproteobacteria</taxon>
        <taxon>Hyphomicrobiales</taxon>
        <taxon>Rhizobiaceae</taxon>
        <taxon>Rhizobium/Agrobacterium group</taxon>
        <taxon>Rhizobium</taxon>
    </lineage>
</organism>
<protein>
    <submittedName>
        <fullName evidence="2">Glycosyltransferase family 2 protein</fullName>
    </submittedName>
</protein>
<sequence>MNVDPPLLVTVVIPAYNAAKTLANTLRSVSNQTHGHLEILVVDDGSQDGTYELANEYRLQDPRIRVLRQENGGVARARNLAIREAAGSYIAPIDADDLWHPCKIELQLRALASLPDGHGVAYNWYAAIDVNDVIFAHSKPVLYKGDVFEIMVRENFIGNGSTPLMPRSDVLACGGYDPSLRDQNAEGCEDHKLYLALAERLRFVPVPDFLTGYRFVQGNMSSNAYRMLKSHALVMADVKKRYPHLAAAATIAEYDTARWYFRKALSSKDHGQIKKLAPMIVRRFSLRLVIHGVRLIWRSAKSRARRLANRLPGRMTGKPPAPPIAEAMAVFAFPKNGTSFRDSFEAAADQTGVFIKPHVGGA</sequence>
<dbReference type="InterPro" id="IPR050834">
    <property type="entry name" value="Glycosyltransf_2"/>
</dbReference>
<dbReference type="Pfam" id="PF00535">
    <property type="entry name" value="Glycos_transf_2"/>
    <property type="match status" value="1"/>
</dbReference>
<comment type="caution">
    <text evidence="2">The sequence shown here is derived from an EMBL/GenBank/DDBJ whole genome shotgun (WGS) entry which is preliminary data.</text>
</comment>
<dbReference type="Gene3D" id="3.90.550.10">
    <property type="entry name" value="Spore Coat Polysaccharide Biosynthesis Protein SpsA, Chain A"/>
    <property type="match status" value="1"/>
</dbReference>
<gene>
    <name evidence="2" type="ORF">JNB85_26110</name>
</gene>
<evidence type="ECO:0000313" key="3">
    <source>
        <dbReference type="Proteomes" id="UP000717752"/>
    </source>
</evidence>
<dbReference type="InterPro" id="IPR029044">
    <property type="entry name" value="Nucleotide-diphossugar_trans"/>
</dbReference>
<name>A0ABS7H129_9HYPH</name>